<evidence type="ECO:0000313" key="3">
    <source>
        <dbReference type="Proteomes" id="UP000674938"/>
    </source>
</evidence>
<dbReference type="RefSeq" id="WP_209532832.1">
    <property type="nucleotide sequence ID" value="NZ_JAEEGA010000027.1"/>
</dbReference>
<comment type="caution">
    <text evidence="2">The sequence shown here is derived from an EMBL/GenBank/DDBJ whole genome shotgun (WGS) entry which is preliminary data.</text>
</comment>
<dbReference type="AlphaFoldDB" id="A0A940PB66"/>
<name>A0A940PB66_9ENTE</name>
<dbReference type="PROSITE" id="PS51257">
    <property type="entry name" value="PROKAR_LIPOPROTEIN"/>
    <property type="match status" value="1"/>
</dbReference>
<evidence type="ECO:0000313" key="2">
    <source>
        <dbReference type="EMBL" id="MBP1044390.1"/>
    </source>
</evidence>
<evidence type="ECO:0000256" key="1">
    <source>
        <dbReference type="SAM" id="SignalP"/>
    </source>
</evidence>
<evidence type="ECO:0008006" key="4">
    <source>
        <dbReference type="Google" id="ProtNLM"/>
    </source>
</evidence>
<protein>
    <recommendedName>
        <fullName evidence="4">Lipoprotein</fullName>
    </recommendedName>
</protein>
<feature type="chain" id="PRO_5038601421" description="Lipoprotein" evidence="1">
    <location>
        <begin position="22"/>
        <end position="157"/>
    </location>
</feature>
<sequence length="157" mass="18128">MNKKIIILLMSVMVIVLSSCGTSEKAAKENAEEFIKLTDVYFEKQQQLMIKQSEGQSGDFAELSKHAQEVVDSKEYQEWEKEVKTIKKFKIEKGEKSEDYIKLQDSLNKYNDIQIEYFQELAKAKDADAYNDVNTDLATKVGESQEDFFTIMEALEE</sequence>
<feature type="signal peptide" evidence="1">
    <location>
        <begin position="1"/>
        <end position="21"/>
    </location>
</feature>
<dbReference type="Proteomes" id="UP000674938">
    <property type="component" value="Unassembled WGS sequence"/>
</dbReference>
<reference evidence="2" key="1">
    <citation type="submission" date="2020-12" db="EMBL/GenBank/DDBJ databases">
        <title>Vagococcus allomyrinae sp. nov. and Enterococcus lavae sp. nov., isolated from the larvae of Allomyrina dichotoma.</title>
        <authorList>
            <person name="Lee S.D."/>
        </authorList>
    </citation>
    <scope>NUCLEOTIDE SEQUENCE</scope>
    <source>
        <strain evidence="2">BWB3-3</strain>
    </source>
</reference>
<proteinExistence type="predicted"/>
<gene>
    <name evidence="2" type="ORF">I6N95_25605</name>
</gene>
<accession>A0A940PB66</accession>
<keyword evidence="3" id="KW-1185">Reference proteome</keyword>
<organism evidence="2 3">
    <name type="scientific">Vagococcus allomyrinae</name>
    <dbReference type="NCBI Taxonomy" id="2794353"/>
    <lineage>
        <taxon>Bacteria</taxon>
        <taxon>Bacillati</taxon>
        <taxon>Bacillota</taxon>
        <taxon>Bacilli</taxon>
        <taxon>Lactobacillales</taxon>
        <taxon>Enterococcaceae</taxon>
        <taxon>Vagococcus</taxon>
    </lineage>
</organism>
<dbReference type="EMBL" id="JAEEGA010000027">
    <property type="protein sequence ID" value="MBP1044390.1"/>
    <property type="molecule type" value="Genomic_DNA"/>
</dbReference>
<keyword evidence="1" id="KW-0732">Signal</keyword>